<dbReference type="InterPro" id="IPR006530">
    <property type="entry name" value="YD"/>
</dbReference>
<feature type="compositionally biased region" description="Polar residues" evidence="5">
    <location>
        <begin position="1555"/>
        <end position="1570"/>
    </location>
</feature>
<dbReference type="SMART" id="SM00135">
    <property type="entry name" value="LY"/>
    <property type="match status" value="6"/>
</dbReference>
<dbReference type="InterPro" id="IPR000033">
    <property type="entry name" value="LDLR_classB_rpt"/>
</dbReference>
<sequence length="2173" mass="235260">MKRNTFVRLLFITLLSCFGTAQADSSMPPENGTCLADSFIRVTSNLALLIWPDNGAPAYRVERRRIDHSAFEVLATTPHLIGGYIDQAVELFVTYEYRIGALDEQGSIVCWSPMLHATPTPRHPPKLPPVINSQPPETALVDQFYTYAIDATDPNNMPLTYRLDQSPIGMSLDTQTGIVEWLPSQNQIGSHPITVTVIDIAGHTARQSFDIAVTEPEDNSVTLPPNPEDVAPPLIHASASVQEQTAFLYTGNNPIQTGVSPNTIEERRAAVVRGQVLDRSNNPLSGVTITIKGRTEYGQTLSRQDGWFDMAVNGGGMLIVNYEKTGFLPVQRQVHPQWNAFAFAEDVVMIPLDAQVTTVQLGNGAPMQVAQGSPQTDAEGTRQATVLFPQGTTATMRLPNGSTQALTTLNVRATEYTVGENGFEAMPGPLPPTSAYTYAVELSVDEAIAAGASRVDFNQPVPLYVDNFLNFPTGEIVPAGYYDFDDAVWKAGDNGRVIEILSIENGLAVLDINGQGQSATEDELLELGINTEELQTLATLYTAGSTLWRTPISHFTPWDCNWPYGPPLDAERPNVPVPETLNSNHPDNSNEEDECGGCVISPQRQTLGESLPIAGTPFELTYRSDRTQGYLNNIADIALTGDSVPASLKSIRLTVDIAGRRFIRYFSKMPNQQHRFEWDGFDVYGREVFGTRKATININYLYPCVYYGANSSIVRAWAQMSNNISVIGTRVDCHSMVLAQSFSVEMTSPHQSIPNSVGDWSLNNHHAYNPTNSMLLLGNGNRRANTGHIIDTIAGSGSTGGPGVFAGDGGPATSARLAGASGVAVDASGNIYIADTNNHRIRRVSPNGIIETVAGDGSIGLVGTGIIRFSGDGGLATNARLSSPNGVAVDAAGNIYIADTGNHRIRRVSPNGIIETVAGRGLSPILSGNGIPAVTAYLHGPTSVAVDNLGNLYIADSGSHRIRRVNQSGIIETVAGSGPGGNWQVGSFSGDGGPATEARLYSPNGVTVDDAGNLFIVDSRNHRIRRVSPSGIIDTIAGTSTAGYSGDSSQATEAELKNPTGIVVDSAGNVYIADTGNHRIRRVSQDGIINTVAGTGSSGFSGDGGSATSAHFRSLFEISLDANDNLYIADSGNKRIRRVKLNTLTTPTAEGEIQIASTDGTQLFHFDRYGQHLKTTDTVTGVVLYTFDYDAENLLSTVTDQHGNITRIERNGLGHATAIIAPQGQRTELTINANGHLVRLSNPNGESWHMNYTSKGLLTRFETPNGHINTFNYDVNGRLVRDIAPNGGGWQIFRTELEKGYTTSMISGEGRASHFTTEQGVSGQRIYTNEAPDGSITERRHTDSETILVQPNGTQITSTQTPDPRFGMHAPVTSQSITTPSGLMLNQTTERSAELENTNDALSHTALTTTVTLNDRVQTSVYDTATRTWTHTSPEGRTLTQRLNELGLLSEARVEGLANVHYQYNNQGRLTHIARGPNNERAVEFGYDTLGYLASLTDALGKTVHYENDAVGRVQQQTFPNGSTVDYDYDPNGNLTEIRLSSGDVHRFAYTPVDQQETYSPPNPNDSQTDAPLGNGHPTTHYQYNRDKQLEALTRPDGTVVDFGYNTTTGQLTELVIPEGRYDFAYYGAQDAVHSGQLKTLTAPGGLQTAYEYDGFLLTGTSWSGPVSGALGYEYNHYFEPTRQLLNGVAVDWQFNADSQLTQAGDLTLQYQANNGLLTSTQLGSLYTGQAYNALGELAEYSASQYGSVLYHYTLHRDDVGRINGKTETLGGIPTEYQYLYDQHNRLAQVLKNGISVQSWQYDSNGNRTHENGSLVAQYDAQDRLLQYGDNQYRYTANGERTQKRNAISGETTDYHYDAFSNLRTVTLPDSTQIEYLIDGQNRRVGKIRNGIQEQGFLYQDQLNPVAELDGNNNVTARFIYADKGHVPSVMIKNGNNYRIVIDHLGSVRLVINTNTGEIAQRMDYDAWGNVTNDTNPGFQPFGYAGGIYDRDINLVRFGARDYDPEIGRWTTKDPIGFGGGLNHYAYVENDPINFIDPNGLWSIDLSVFFVKGGTVSVGRSNGKWFATLGVGVGFGGGISYNPSGKFPVPKNGNSYNGSEIYTGFQGWAAAIIGPVAGGWSGQTGMIAGADCNGKSQIDFTESGGLFGSISATQGFGIKIGFGGTFNIGAAWE</sequence>
<dbReference type="InterPro" id="IPR015919">
    <property type="entry name" value="Cadherin-like_sf"/>
</dbReference>
<dbReference type="InterPro" id="IPR057627">
    <property type="entry name" value="FN-plug_TEN1-4"/>
</dbReference>
<dbReference type="Gene3D" id="2.60.40.10">
    <property type="entry name" value="Immunoglobulins"/>
    <property type="match status" value="1"/>
</dbReference>
<evidence type="ECO:0000259" key="7">
    <source>
        <dbReference type="SMART" id="SM00736"/>
    </source>
</evidence>
<dbReference type="RefSeq" id="WP_380693176.1">
    <property type="nucleotide sequence ID" value="NZ_JBHRYR010000002.1"/>
</dbReference>
<dbReference type="PROSITE" id="PS51125">
    <property type="entry name" value="NHL"/>
    <property type="match status" value="4"/>
</dbReference>
<name>A0ABV7ZV11_9GAMM</name>
<keyword evidence="3" id="KW-1015">Disulfide bond</keyword>
<dbReference type="CDD" id="cd14953">
    <property type="entry name" value="NHL_like_1"/>
    <property type="match status" value="1"/>
</dbReference>
<feature type="region of interest" description="Disordered" evidence="5">
    <location>
        <begin position="1555"/>
        <end position="1582"/>
    </location>
</feature>
<dbReference type="Pfam" id="PF25020">
    <property type="entry name" value="TTR_TEN1-4"/>
    <property type="match status" value="1"/>
</dbReference>
<dbReference type="InterPro" id="IPR056823">
    <property type="entry name" value="TEN-like_YD-shell"/>
</dbReference>
<protein>
    <submittedName>
        <fullName evidence="8">RHS repeat-associated core domain-containing protein</fullName>
    </submittedName>
</protein>
<dbReference type="InterPro" id="IPR011042">
    <property type="entry name" value="6-blade_b-propeller_TolB-like"/>
</dbReference>
<dbReference type="SUPFAM" id="SSF49464">
    <property type="entry name" value="Carboxypeptidase regulatory domain-like"/>
    <property type="match status" value="1"/>
</dbReference>
<dbReference type="Pfam" id="PF25021">
    <property type="entry name" value="TEN_NHL"/>
    <property type="match status" value="4"/>
</dbReference>
<feature type="signal peptide" evidence="6">
    <location>
        <begin position="1"/>
        <end position="23"/>
    </location>
</feature>
<keyword evidence="6" id="KW-0732">Signal</keyword>
<reference evidence="9" key="1">
    <citation type="journal article" date="2019" name="Int. J. Syst. Evol. Microbiol.">
        <title>The Global Catalogue of Microorganisms (GCM) 10K type strain sequencing project: providing services to taxonomists for standard genome sequencing and annotation.</title>
        <authorList>
            <consortium name="The Broad Institute Genomics Platform"/>
            <consortium name="The Broad Institute Genome Sequencing Center for Infectious Disease"/>
            <person name="Wu L."/>
            <person name="Ma J."/>
        </authorList>
    </citation>
    <scope>NUCLEOTIDE SEQUENCE [LARGE SCALE GENOMIC DNA]</scope>
    <source>
        <strain evidence="9">IBRC 10765</strain>
    </source>
</reference>
<evidence type="ECO:0000256" key="6">
    <source>
        <dbReference type="SAM" id="SignalP"/>
    </source>
</evidence>
<dbReference type="InterPro" id="IPR056820">
    <property type="entry name" value="TEN_TTR-like"/>
</dbReference>
<dbReference type="Pfam" id="PF05345">
    <property type="entry name" value="He_PIG"/>
    <property type="match status" value="1"/>
</dbReference>
<feature type="repeat" description="NHL" evidence="4">
    <location>
        <begin position="881"/>
        <end position="911"/>
    </location>
</feature>
<dbReference type="PRINTS" id="PR00394">
    <property type="entry name" value="RHSPROTEIN"/>
</dbReference>
<evidence type="ECO:0000256" key="5">
    <source>
        <dbReference type="SAM" id="MobiDB-lite"/>
    </source>
</evidence>
<dbReference type="NCBIfam" id="TIGR01643">
    <property type="entry name" value="YD_repeat_2x"/>
    <property type="match status" value="2"/>
</dbReference>
<dbReference type="InterPro" id="IPR056822">
    <property type="entry name" value="TEN_NHL"/>
</dbReference>
<dbReference type="SUPFAM" id="SSF101898">
    <property type="entry name" value="NHL repeat"/>
    <property type="match status" value="2"/>
</dbReference>
<keyword evidence="1" id="KW-0245">EGF-like domain</keyword>
<feature type="chain" id="PRO_5047303180" evidence="6">
    <location>
        <begin position="24"/>
        <end position="2173"/>
    </location>
</feature>
<dbReference type="SUPFAM" id="SSF49313">
    <property type="entry name" value="Cadherin-like"/>
    <property type="match status" value="1"/>
</dbReference>
<dbReference type="Gene3D" id="2.120.10.30">
    <property type="entry name" value="TolB, C-terminal domain"/>
    <property type="match status" value="3"/>
</dbReference>
<dbReference type="InterPro" id="IPR013783">
    <property type="entry name" value="Ig-like_fold"/>
</dbReference>
<keyword evidence="2" id="KW-0677">Repeat</keyword>
<dbReference type="PANTHER" id="PTHR11219:SF69">
    <property type="entry name" value="TENEURIN-A"/>
    <property type="match status" value="1"/>
</dbReference>
<dbReference type="NCBIfam" id="TIGR03696">
    <property type="entry name" value="Rhs_assc_core"/>
    <property type="match status" value="1"/>
</dbReference>
<dbReference type="SMART" id="SM00736">
    <property type="entry name" value="CADG"/>
    <property type="match status" value="1"/>
</dbReference>
<accession>A0ABV7ZV11</accession>
<dbReference type="Pfam" id="PF25023">
    <property type="entry name" value="TEN_YD-shell"/>
    <property type="match status" value="1"/>
</dbReference>
<feature type="repeat" description="NHL" evidence="4">
    <location>
        <begin position="817"/>
        <end position="847"/>
    </location>
</feature>
<proteinExistence type="predicted"/>
<dbReference type="InterPro" id="IPR022385">
    <property type="entry name" value="Rhs_assc_core"/>
</dbReference>
<feature type="domain" description="Dystroglycan-type cadherin-like" evidence="7">
    <location>
        <begin position="129"/>
        <end position="220"/>
    </location>
</feature>
<evidence type="ECO:0000256" key="4">
    <source>
        <dbReference type="PROSITE-ProRule" id="PRU00504"/>
    </source>
</evidence>
<evidence type="ECO:0000256" key="2">
    <source>
        <dbReference type="ARBA" id="ARBA00022737"/>
    </source>
</evidence>
<evidence type="ECO:0000256" key="1">
    <source>
        <dbReference type="ARBA" id="ARBA00022536"/>
    </source>
</evidence>
<dbReference type="EMBL" id="JBHRYR010000002">
    <property type="protein sequence ID" value="MFC3851779.1"/>
    <property type="molecule type" value="Genomic_DNA"/>
</dbReference>
<keyword evidence="9" id="KW-1185">Reference proteome</keyword>
<evidence type="ECO:0000313" key="9">
    <source>
        <dbReference type="Proteomes" id="UP001595617"/>
    </source>
</evidence>
<gene>
    <name evidence="8" type="ORF">ACFOOG_02935</name>
</gene>
<organism evidence="8 9">
    <name type="scientific">Saccharospirillum mangrovi</name>
    <dbReference type="NCBI Taxonomy" id="2161747"/>
    <lineage>
        <taxon>Bacteria</taxon>
        <taxon>Pseudomonadati</taxon>
        <taxon>Pseudomonadota</taxon>
        <taxon>Gammaproteobacteria</taxon>
        <taxon>Oceanospirillales</taxon>
        <taxon>Saccharospirillaceae</taxon>
        <taxon>Saccharospirillum</taxon>
    </lineage>
</organism>
<dbReference type="Gene3D" id="2.180.10.10">
    <property type="entry name" value="RHS repeat-associated core"/>
    <property type="match status" value="2"/>
</dbReference>
<dbReference type="PANTHER" id="PTHR11219">
    <property type="entry name" value="TENEURIN AND N-ACETYLGLUCOSAMINE-1-PHOSPHODIESTER ALPHA-N-ACETYLGLUCOSAMINIDASE"/>
    <property type="match status" value="1"/>
</dbReference>
<dbReference type="InterPro" id="IPR001258">
    <property type="entry name" value="NHL_repeat"/>
</dbReference>
<feature type="repeat" description="NHL" evidence="4">
    <location>
        <begin position="1055"/>
        <end position="1086"/>
    </location>
</feature>
<feature type="repeat" description="NHL" evidence="4">
    <location>
        <begin position="1000"/>
        <end position="1030"/>
    </location>
</feature>
<comment type="caution">
    <text evidence="8">The sequence shown here is derived from an EMBL/GenBank/DDBJ whole genome shotgun (WGS) entry which is preliminary data.</text>
</comment>
<dbReference type="InterPro" id="IPR051216">
    <property type="entry name" value="Teneurin"/>
</dbReference>
<dbReference type="InterPro" id="IPR006644">
    <property type="entry name" value="Cadg"/>
</dbReference>
<dbReference type="Pfam" id="PF01436">
    <property type="entry name" value="NHL"/>
    <property type="match status" value="1"/>
</dbReference>
<dbReference type="InterPro" id="IPR008969">
    <property type="entry name" value="CarboxyPept-like_regulatory"/>
</dbReference>
<dbReference type="Proteomes" id="UP001595617">
    <property type="component" value="Unassembled WGS sequence"/>
</dbReference>
<evidence type="ECO:0000313" key="8">
    <source>
        <dbReference type="EMBL" id="MFC3851779.1"/>
    </source>
</evidence>
<dbReference type="Pfam" id="PF24329">
    <property type="entry name" value="FN-plug_TEN1-4"/>
    <property type="match status" value="1"/>
</dbReference>
<evidence type="ECO:0000256" key="3">
    <source>
        <dbReference type="ARBA" id="ARBA00023157"/>
    </source>
</evidence>